<evidence type="ECO:0000259" key="2">
    <source>
        <dbReference type="Pfam" id="PF01827"/>
    </source>
</evidence>
<organism evidence="5">
    <name type="scientific">Caenorhabditis remanei</name>
    <name type="common">Caenorhabditis vulgaris</name>
    <dbReference type="NCBI Taxonomy" id="31234"/>
    <lineage>
        <taxon>Eukaryota</taxon>
        <taxon>Metazoa</taxon>
        <taxon>Ecdysozoa</taxon>
        <taxon>Nematoda</taxon>
        <taxon>Chromadorea</taxon>
        <taxon>Rhabditida</taxon>
        <taxon>Rhabditina</taxon>
        <taxon>Rhabditomorpha</taxon>
        <taxon>Rhabditoidea</taxon>
        <taxon>Rhabditidae</taxon>
        <taxon>Peloderinae</taxon>
        <taxon>Caenorhabditis</taxon>
    </lineage>
</organism>
<evidence type="ECO:0000313" key="4">
    <source>
        <dbReference type="EMBL" id="KAF1746436.1"/>
    </source>
</evidence>
<evidence type="ECO:0000313" key="6">
    <source>
        <dbReference type="Proteomes" id="UP000483820"/>
    </source>
</evidence>
<dbReference type="InParanoid" id="E3MLN5"/>
<proteinExistence type="predicted"/>
<dbReference type="Pfam" id="PF01827">
    <property type="entry name" value="FTH"/>
    <property type="match status" value="1"/>
</dbReference>
<dbReference type="InterPro" id="IPR040161">
    <property type="entry name" value="FB224"/>
</dbReference>
<dbReference type="CTD" id="9798404"/>
<dbReference type="KEGG" id="crq:GCK72_022892"/>
<dbReference type="GeneID" id="9798404"/>
<dbReference type="GO" id="GO:0045087">
    <property type="term" value="P:innate immune response"/>
    <property type="evidence" value="ECO:0007669"/>
    <property type="project" value="TreeGrafter"/>
</dbReference>
<accession>E3MLN5</accession>
<dbReference type="Proteomes" id="UP000008281">
    <property type="component" value="Unassembled WGS sequence"/>
</dbReference>
<dbReference type="Proteomes" id="UP000483820">
    <property type="component" value="Chromosome X"/>
</dbReference>
<dbReference type="HOGENOM" id="CLU_076712_0_0_1"/>
<keyword evidence="5" id="KW-1185">Reference proteome</keyword>
<reference evidence="3" key="1">
    <citation type="submission" date="2007-07" db="EMBL/GenBank/DDBJ databases">
        <title>PCAP assembly of the Caenorhabditis remanei genome.</title>
        <authorList>
            <consortium name="The Caenorhabditis remanei Sequencing Consortium"/>
            <person name="Wilson R.K."/>
        </authorList>
    </citation>
    <scope>NUCLEOTIDE SEQUENCE [LARGE SCALE GENOMIC DNA]</scope>
    <source>
        <strain evidence="3">PB4641</strain>
    </source>
</reference>
<protein>
    <submittedName>
        <fullName evidence="3">Uncharacterized protein</fullName>
    </submittedName>
</protein>
<dbReference type="InterPro" id="IPR001810">
    <property type="entry name" value="F-box_dom"/>
</dbReference>
<reference evidence="4 6" key="2">
    <citation type="submission" date="2019-12" db="EMBL/GenBank/DDBJ databases">
        <title>Chromosome-level assembly of the Caenorhabditis remanei genome.</title>
        <authorList>
            <person name="Teterina A.A."/>
            <person name="Willis J.H."/>
            <person name="Phillips P.C."/>
        </authorList>
    </citation>
    <scope>NUCLEOTIDE SEQUENCE [LARGE SCALE GENOMIC DNA]</scope>
    <source>
        <strain evidence="4 6">PX506</strain>
        <tissue evidence="4">Whole organism</tissue>
    </source>
</reference>
<dbReference type="EMBL" id="WUAV01000006">
    <property type="protein sequence ID" value="KAF1746436.1"/>
    <property type="molecule type" value="Genomic_DNA"/>
</dbReference>
<gene>
    <name evidence="3" type="ORF">CRE_31222</name>
    <name evidence="4" type="ORF">GCK72_022892</name>
</gene>
<feature type="domain" description="F-box" evidence="1">
    <location>
        <begin position="4"/>
        <end position="45"/>
    </location>
</feature>
<evidence type="ECO:0000313" key="5">
    <source>
        <dbReference type="Proteomes" id="UP000008281"/>
    </source>
</evidence>
<evidence type="ECO:0000259" key="1">
    <source>
        <dbReference type="Pfam" id="PF00646"/>
    </source>
</evidence>
<dbReference type="AlphaFoldDB" id="E3MLN5"/>
<dbReference type="EMBL" id="DS268455">
    <property type="protein sequence ID" value="EFP04531.1"/>
    <property type="molecule type" value="Genomic_DNA"/>
</dbReference>
<dbReference type="InterPro" id="IPR002900">
    <property type="entry name" value="DUF38/FTH_CAE_spp"/>
</dbReference>
<dbReference type="OrthoDB" id="10678660at2759"/>
<name>E3MLN5_CAERE</name>
<evidence type="ECO:0000313" key="3">
    <source>
        <dbReference type="EMBL" id="EFP04531.1"/>
    </source>
</evidence>
<feature type="domain" description="DUF38" evidence="2">
    <location>
        <begin position="143"/>
        <end position="266"/>
    </location>
</feature>
<dbReference type="Pfam" id="PF00646">
    <property type="entry name" value="F-box"/>
    <property type="match status" value="1"/>
</dbReference>
<dbReference type="RefSeq" id="XP_003102875.1">
    <property type="nucleotide sequence ID" value="XM_003102827.1"/>
</dbReference>
<sequence length="316" mass="37114">MHLLCDLPYVAAKKLFHFIDYDTRLSLRTCSKRTKIWIDTLPIYIYGLKISTDPFYIKFSDVHDGVLAHSDMGNLLYGILRETFLSLFNVIDETTIENTVDKLKMILRNKNIRIKYFKVSLVCNSPGYEEVTSEQVYLVTNLMKVMLASLGHSIRVENFWIIYNGDQQEVLCFLPFFKPGTLKTIRLDNVESEKVYFDQVLILPQVVQSNTVWFRRMPENKLSLESFWNIPLVRFDNAVLDFHEINQLIQHYFQNDTFKYFLIIGVSEQWFPDNSQPFVDEKNNKAMIVEGPKFAIKIIHNLEYRAIVLDKIPLKS</sequence>
<dbReference type="PANTHER" id="PTHR23015:SF4">
    <property type="entry name" value="DUF38 DOMAIN-CONTAINING PROTEIN-RELATED"/>
    <property type="match status" value="1"/>
</dbReference>
<dbReference type="PANTHER" id="PTHR23015">
    <property type="entry name" value="UNCHARACTERIZED C.ELEGANS PROTEIN"/>
    <property type="match status" value="1"/>
</dbReference>